<accession>A0A508X5S9</accession>
<evidence type="ECO:0000313" key="3">
    <source>
        <dbReference type="Proteomes" id="UP000507954"/>
    </source>
</evidence>
<dbReference type="EMBL" id="CABFNB010000149">
    <property type="protein sequence ID" value="VTZ65205.1"/>
    <property type="molecule type" value="Genomic_DNA"/>
</dbReference>
<dbReference type="Proteomes" id="UP000507954">
    <property type="component" value="Unassembled WGS sequence"/>
</dbReference>
<evidence type="ECO:0000256" key="1">
    <source>
        <dbReference type="SAM" id="Coils"/>
    </source>
</evidence>
<dbReference type="RefSeq" id="WP_180162166.1">
    <property type="nucleotide sequence ID" value="NZ_CABFNB010000149.1"/>
</dbReference>
<organism evidence="2 3">
    <name type="scientific">Sinorhizobium medicae</name>
    <dbReference type="NCBI Taxonomy" id="110321"/>
    <lineage>
        <taxon>Bacteria</taxon>
        <taxon>Pseudomonadati</taxon>
        <taxon>Pseudomonadota</taxon>
        <taxon>Alphaproteobacteria</taxon>
        <taxon>Hyphomicrobiales</taxon>
        <taxon>Rhizobiaceae</taxon>
        <taxon>Sinorhizobium/Ensifer group</taxon>
        <taxon>Sinorhizobium</taxon>
    </lineage>
</organism>
<gene>
    <name evidence="2" type="ORF">EMEDMD4_790229</name>
</gene>
<keyword evidence="1" id="KW-0175">Coiled coil</keyword>
<reference evidence="2 3" key="1">
    <citation type="submission" date="2019-06" db="EMBL/GenBank/DDBJ databases">
        <authorList>
            <person name="Le Quere A."/>
            <person name="Colella S."/>
        </authorList>
    </citation>
    <scope>NUCLEOTIDE SEQUENCE [LARGE SCALE GENOMIC DNA]</scope>
    <source>
        <strain evidence="2">EmedicaeMD41</strain>
    </source>
</reference>
<evidence type="ECO:0000313" key="2">
    <source>
        <dbReference type="EMBL" id="VTZ65205.1"/>
    </source>
</evidence>
<sequence>MAEKQNIDLDAAPASAKDLRMQLLQRQMEEMEKERQFKALQEKKLTDFADVFLEEHVTQEEVAVVRRLVANAVRDGKFEAMVYSFPSSLCTDSGRAINSADRDWPQTLQGKAKEFYERYQKFGKPQGFKLKAMIVNFPGGMPGDVGFFLNWAPDDS</sequence>
<proteinExistence type="predicted"/>
<protein>
    <submittedName>
        <fullName evidence="2">Uncharacterized protein</fullName>
    </submittedName>
</protein>
<dbReference type="AlphaFoldDB" id="A0A508X5S9"/>
<name>A0A508X5S9_9HYPH</name>
<feature type="coiled-coil region" evidence="1">
    <location>
        <begin position="14"/>
        <end position="41"/>
    </location>
</feature>